<dbReference type="HOGENOM" id="CLU_000960_22_0_1"/>
<feature type="transmembrane region" description="Helical" evidence="7">
    <location>
        <begin position="436"/>
        <end position="456"/>
    </location>
</feature>
<dbReference type="InterPro" id="IPR036259">
    <property type="entry name" value="MFS_trans_sf"/>
</dbReference>
<gene>
    <name evidence="9" type="ORF">SJAG_04716</name>
</gene>
<dbReference type="JaponicusDB" id="SJAG_04716"/>
<dbReference type="VEuPathDB" id="FungiDB:SJAG_04716"/>
<evidence type="ECO:0000256" key="1">
    <source>
        <dbReference type="ARBA" id="ARBA00004141"/>
    </source>
</evidence>
<feature type="transmembrane region" description="Helical" evidence="7">
    <location>
        <begin position="302"/>
        <end position="321"/>
    </location>
</feature>
<evidence type="ECO:0000256" key="2">
    <source>
        <dbReference type="ARBA" id="ARBA00007520"/>
    </source>
</evidence>
<evidence type="ECO:0000256" key="4">
    <source>
        <dbReference type="ARBA" id="ARBA00022989"/>
    </source>
</evidence>
<feature type="transmembrane region" description="Helical" evidence="7">
    <location>
        <begin position="371"/>
        <end position="396"/>
    </location>
</feature>
<feature type="transmembrane region" description="Helical" evidence="7">
    <location>
        <begin position="333"/>
        <end position="350"/>
    </location>
</feature>
<feature type="transmembrane region" description="Helical" evidence="7">
    <location>
        <begin position="174"/>
        <end position="197"/>
    </location>
</feature>
<organism evidence="9 10">
    <name type="scientific">Schizosaccharomyces japonicus (strain yFS275 / FY16936)</name>
    <name type="common">Fission yeast</name>
    <dbReference type="NCBI Taxonomy" id="402676"/>
    <lineage>
        <taxon>Eukaryota</taxon>
        <taxon>Fungi</taxon>
        <taxon>Dikarya</taxon>
        <taxon>Ascomycota</taxon>
        <taxon>Taphrinomycotina</taxon>
        <taxon>Schizosaccharomycetes</taxon>
        <taxon>Schizosaccharomycetales</taxon>
        <taxon>Schizosaccharomycetaceae</taxon>
        <taxon>Schizosaccharomyces</taxon>
    </lineage>
</organism>
<feature type="transmembrane region" description="Helical" evidence="7">
    <location>
        <begin position="235"/>
        <end position="254"/>
    </location>
</feature>
<dbReference type="InterPro" id="IPR020846">
    <property type="entry name" value="MFS_dom"/>
</dbReference>
<feature type="transmembrane region" description="Helical" evidence="7">
    <location>
        <begin position="203"/>
        <end position="223"/>
    </location>
</feature>
<feature type="domain" description="Major facilitator superfamily (MFS) profile" evidence="8">
    <location>
        <begin position="109"/>
        <end position="590"/>
    </location>
</feature>
<feature type="transmembrane region" description="Helical" evidence="7">
    <location>
        <begin position="408"/>
        <end position="429"/>
    </location>
</feature>
<evidence type="ECO:0000256" key="7">
    <source>
        <dbReference type="SAM" id="Phobius"/>
    </source>
</evidence>
<feature type="compositionally biased region" description="Basic and acidic residues" evidence="6">
    <location>
        <begin position="75"/>
        <end position="86"/>
    </location>
</feature>
<dbReference type="GO" id="GO:0005886">
    <property type="term" value="C:plasma membrane"/>
    <property type="evidence" value="ECO:0000318"/>
    <property type="project" value="GO_Central"/>
</dbReference>
<keyword evidence="3 7" id="KW-0812">Transmembrane</keyword>
<feature type="region of interest" description="Disordered" evidence="6">
    <location>
        <begin position="1"/>
        <end position="20"/>
    </location>
</feature>
<dbReference type="InterPro" id="IPR005829">
    <property type="entry name" value="Sugar_transporter_CS"/>
</dbReference>
<dbReference type="OMA" id="IAWTMMS"/>
<dbReference type="RefSeq" id="XP_002175799.2">
    <property type="nucleotide sequence ID" value="XM_002175763.2"/>
</dbReference>
<evidence type="ECO:0000313" key="9">
    <source>
        <dbReference type="EMBL" id="EEB09506.2"/>
    </source>
</evidence>
<dbReference type="SUPFAM" id="SSF103473">
    <property type="entry name" value="MFS general substrate transporter"/>
    <property type="match status" value="1"/>
</dbReference>
<evidence type="ECO:0000256" key="5">
    <source>
        <dbReference type="ARBA" id="ARBA00023136"/>
    </source>
</evidence>
<feature type="transmembrane region" description="Helical" evidence="7">
    <location>
        <begin position="566"/>
        <end position="585"/>
    </location>
</feature>
<name>B6K7K2_SCHJY</name>
<proteinExistence type="inferred from homology"/>
<evidence type="ECO:0000313" key="10">
    <source>
        <dbReference type="Proteomes" id="UP000001744"/>
    </source>
</evidence>
<dbReference type="AlphaFoldDB" id="B6K7K2"/>
<keyword evidence="10" id="KW-1185">Reference proteome</keyword>
<dbReference type="Proteomes" id="UP000001744">
    <property type="component" value="Unassembled WGS sequence"/>
</dbReference>
<dbReference type="GeneID" id="7051505"/>
<dbReference type="PROSITE" id="PS00216">
    <property type="entry name" value="SUGAR_TRANSPORT_1"/>
    <property type="match status" value="1"/>
</dbReference>
<dbReference type="InterPro" id="IPR011701">
    <property type="entry name" value="MFS"/>
</dbReference>
<dbReference type="Gene3D" id="1.20.1720.10">
    <property type="entry name" value="Multidrug resistance protein D"/>
    <property type="match status" value="1"/>
</dbReference>
<evidence type="ECO:0000256" key="3">
    <source>
        <dbReference type="ARBA" id="ARBA00022692"/>
    </source>
</evidence>
<keyword evidence="4 7" id="KW-1133">Transmembrane helix</keyword>
<keyword evidence="5 7" id="KW-0472">Membrane</keyword>
<feature type="transmembrane region" description="Helical" evidence="7">
    <location>
        <begin position="260"/>
        <end position="282"/>
    </location>
</feature>
<accession>B6K7K2</accession>
<evidence type="ECO:0000256" key="6">
    <source>
        <dbReference type="SAM" id="MobiDB-lite"/>
    </source>
</evidence>
<dbReference type="EMBL" id="KE651168">
    <property type="protein sequence ID" value="EEB09506.2"/>
    <property type="molecule type" value="Genomic_DNA"/>
</dbReference>
<dbReference type="OrthoDB" id="2351791at2759"/>
<evidence type="ECO:0000259" key="8">
    <source>
        <dbReference type="PROSITE" id="PS50850"/>
    </source>
</evidence>
<dbReference type="PROSITE" id="PS50850">
    <property type="entry name" value="MFS"/>
    <property type="match status" value="1"/>
</dbReference>
<dbReference type="eggNOG" id="KOG0254">
    <property type="taxonomic scope" value="Eukaryota"/>
</dbReference>
<dbReference type="GO" id="GO:0022857">
    <property type="term" value="F:transmembrane transporter activity"/>
    <property type="evidence" value="ECO:0000318"/>
    <property type="project" value="GO_Central"/>
</dbReference>
<dbReference type="Pfam" id="PF07690">
    <property type="entry name" value="MFS_1"/>
    <property type="match status" value="1"/>
</dbReference>
<dbReference type="GO" id="GO:0055085">
    <property type="term" value="P:transmembrane transport"/>
    <property type="evidence" value="ECO:0000318"/>
    <property type="project" value="GO_Central"/>
</dbReference>
<feature type="transmembrane region" description="Helical" evidence="7">
    <location>
        <begin position="462"/>
        <end position="484"/>
    </location>
</feature>
<dbReference type="Gene3D" id="1.20.1250.20">
    <property type="entry name" value="MFS general substrate transporter like domains"/>
    <property type="match status" value="1"/>
</dbReference>
<comment type="similarity">
    <text evidence="2">Belongs to the major facilitator superfamily. TCR/Tet family.</text>
</comment>
<comment type="subcellular location">
    <subcellularLocation>
        <location evidence="1">Membrane</location>
        <topology evidence="1">Multi-pass membrane protein</topology>
    </subcellularLocation>
</comment>
<feature type="region of interest" description="Disordered" evidence="6">
    <location>
        <begin position="60"/>
        <end position="91"/>
    </location>
</feature>
<reference evidence="9 10" key="1">
    <citation type="journal article" date="2011" name="Science">
        <title>Comparative functional genomics of the fission yeasts.</title>
        <authorList>
            <person name="Rhind N."/>
            <person name="Chen Z."/>
            <person name="Yassour M."/>
            <person name="Thompson D.A."/>
            <person name="Haas B.J."/>
            <person name="Habib N."/>
            <person name="Wapinski I."/>
            <person name="Roy S."/>
            <person name="Lin M.F."/>
            <person name="Heiman D.I."/>
            <person name="Young S.K."/>
            <person name="Furuya K."/>
            <person name="Guo Y."/>
            <person name="Pidoux A."/>
            <person name="Chen H.M."/>
            <person name="Robbertse B."/>
            <person name="Goldberg J.M."/>
            <person name="Aoki K."/>
            <person name="Bayne E.H."/>
            <person name="Berlin A.M."/>
            <person name="Desjardins C.A."/>
            <person name="Dobbs E."/>
            <person name="Dukaj L."/>
            <person name="Fan L."/>
            <person name="FitzGerald M.G."/>
            <person name="French C."/>
            <person name="Gujja S."/>
            <person name="Hansen K."/>
            <person name="Keifenheim D."/>
            <person name="Levin J.Z."/>
            <person name="Mosher R.A."/>
            <person name="Mueller C.A."/>
            <person name="Pfiffner J."/>
            <person name="Priest M."/>
            <person name="Russ C."/>
            <person name="Smialowska A."/>
            <person name="Swoboda P."/>
            <person name="Sykes S.M."/>
            <person name="Vaughn M."/>
            <person name="Vengrova S."/>
            <person name="Yoder R."/>
            <person name="Zeng Q."/>
            <person name="Allshire R."/>
            <person name="Baulcombe D."/>
            <person name="Birren B.W."/>
            <person name="Brown W."/>
            <person name="Ekwall K."/>
            <person name="Kellis M."/>
            <person name="Leatherwood J."/>
            <person name="Levin H."/>
            <person name="Margalit H."/>
            <person name="Martienssen R."/>
            <person name="Nieduszynski C.A."/>
            <person name="Spatafora J.W."/>
            <person name="Friedman N."/>
            <person name="Dalgaard J.Z."/>
            <person name="Baumann P."/>
            <person name="Niki H."/>
            <person name="Regev A."/>
            <person name="Nusbaum C."/>
        </authorList>
    </citation>
    <scope>NUCLEOTIDE SEQUENCE [LARGE SCALE GENOMIC DNA]</scope>
    <source>
        <strain evidence="10">yFS275 / FY16936</strain>
    </source>
</reference>
<feature type="compositionally biased region" description="Basic and acidic residues" evidence="6">
    <location>
        <begin position="1"/>
        <end position="12"/>
    </location>
</feature>
<dbReference type="STRING" id="402676.B6K7K2"/>
<dbReference type="CDD" id="cd17502">
    <property type="entry name" value="MFS_Azr1_MDR_like"/>
    <property type="match status" value="1"/>
</dbReference>
<dbReference type="PANTHER" id="PTHR23501:SF102">
    <property type="entry name" value="DRUG TRANSPORTER, PUTATIVE (AFU_ORTHOLOGUE AFUA_3G08530)-RELATED"/>
    <property type="match status" value="1"/>
</dbReference>
<protein>
    <submittedName>
        <fullName evidence="9">Membrane transporter</fullName>
    </submittedName>
</protein>
<dbReference type="PANTHER" id="PTHR23501">
    <property type="entry name" value="MAJOR FACILITATOR SUPERFAMILY"/>
    <property type="match status" value="1"/>
</dbReference>
<sequence>MEGRQSKEEHGSVKSCPIIVPKHNMGVLGHNVQRSVSESSADRMSLDLKLEKTVSERIQHTEVPQAAQPGQPYDHGNEERTGNEDHMEMDEKESIDMTERIPKNNFWLVLPGLMLADFLSALDQTIVTNAMPTIVRELHDSADYSWVENAYVLAETAVLPLVGCVSDMVGRKPVLYFSLFLFMFSSSLCGAAQNMLWLNFCRALQGIAGGLALSICNIILADITPLRKRGLYQGIIAVVWAIASVAGPLIGGAIAENTTWRWIFFINLPTAAVSWIILAYSLNLLPVEKKFTFSEFLKDFDISGLFFIIAGVVLLLLGLLLGANSNKWNRTNVLCYLIIGGVCMAGFCVNEVLLRHRTSILPVRLLKDRSVVCLCISSFCHYFCYLVVLIYLPLFFQTVKGDSAWDSSLHSLPCIVACCCLAAIAPVVIAIVQNYWYCLIFGWAVTVVGSCLLVRVGAHTSIGAIIAYSVVAAAGAGTLFDPSLIAIQASASTADVAVVCSMFFFIRNLGSCFGAALGQVVYMRELSNYFHGNSNYMNMTYSGIMSISDYTDRQHVLVDYGKSFRAIWILIVPFACIGLVLTFFVKQYPMTRHEEYVDDEKKPVPPPAPAP</sequence>
<feature type="transmembrane region" description="Helical" evidence="7">
    <location>
        <begin position="496"/>
        <end position="522"/>
    </location>
</feature>